<feature type="domain" description="Nitrite/Sulfite reductase ferredoxin-like" evidence="8">
    <location>
        <begin position="53"/>
        <end position="109"/>
    </location>
</feature>
<dbReference type="EC" id="1.8.7.1" evidence="9"/>
<dbReference type="SUPFAM" id="SSF55124">
    <property type="entry name" value="Nitrite/Sulfite reductase N-terminal domain-like"/>
    <property type="match status" value="2"/>
</dbReference>
<dbReference type="InterPro" id="IPR006067">
    <property type="entry name" value="NO2/SO3_Rdtase_4Fe4S_dom"/>
</dbReference>
<dbReference type="Gene3D" id="3.90.480.20">
    <property type="match status" value="2"/>
</dbReference>
<dbReference type="InterPro" id="IPR036136">
    <property type="entry name" value="Nit/Sulf_reduc_fer-like_dom_sf"/>
</dbReference>
<feature type="domain" description="Nitrite/sulphite reductase 4Fe-4S" evidence="7">
    <location>
        <begin position="410"/>
        <end position="550"/>
    </location>
</feature>
<gene>
    <name evidence="9" type="primary">sir_1</name>
    <name evidence="9" type="ORF">LMG23992_01709</name>
</gene>
<evidence type="ECO:0000259" key="7">
    <source>
        <dbReference type="Pfam" id="PF01077"/>
    </source>
</evidence>
<protein>
    <submittedName>
        <fullName evidence="9">Sulfite reductase [ferredoxin]</fullName>
        <ecNumber evidence="9">1.8.7.1</ecNumber>
    </submittedName>
</protein>
<feature type="domain" description="Nitrite/Sulfite reductase ferredoxin-like" evidence="8">
    <location>
        <begin position="346"/>
        <end position="397"/>
    </location>
</feature>
<feature type="domain" description="Nitrite/sulphite reductase 4Fe-4S" evidence="7">
    <location>
        <begin position="119"/>
        <end position="271"/>
    </location>
</feature>
<keyword evidence="3" id="KW-0479">Metal-binding</keyword>
<dbReference type="EMBL" id="CAJZAI010000003">
    <property type="protein sequence ID" value="CAG9170667.1"/>
    <property type="molecule type" value="Genomic_DNA"/>
</dbReference>
<reference evidence="9 10" key="1">
    <citation type="submission" date="2021-08" db="EMBL/GenBank/DDBJ databases">
        <authorList>
            <person name="Peeters C."/>
        </authorList>
    </citation>
    <scope>NUCLEOTIDE SEQUENCE [LARGE SCALE GENOMIC DNA]</scope>
    <source>
        <strain evidence="9 10">LMG 23992</strain>
    </source>
</reference>
<evidence type="ECO:0000259" key="8">
    <source>
        <dbReference type="Pfam" id="PF03460"/>
    </source>
</evidence>
<proteinExistence type="predicted"/>
<evidence type="ECO:0000313" key="9">
    <source>
        <dbReference type="EMBL" id="CAG9170667.1"/>
    </source>
</evidence>
<dbReference type="GO" id="GO:0050311">
    <property type="term" value="F:sulfite reductase (ferredoxin) activity"/>
    <property type="evidence" value="ECO:0007669"/>
    <property type="project" value="UniProtKB-EC"/>
</dbReference>
<accession>A0ABM8WT61</accession>
<dbReference type="InterPro" id="IPR005117">
    <property type="entry name" value="NiRdtase/SiRdtase_haem-b_fer"/>
</dbReference>
<comment type="caution">
    <text evidence="9">The sequence shown here is derived from an EMBL/GenBank/DDBJ whole genome shotgun (WGS) entry which is preliminary data.</text>
</comment>
<evidence type="ECO:0000256" key="3">
    <source>
        <dbReference type="ARBA" id="ARBA00022723"/>
    </source>
</evidence>
<evidence type="ECO:0000313" key="10">
    <source>
        <dbReference type="Proteomes" id="UP000727654"/>
    </source>
</evidence>
<dbReference type="Pfam" id="PF03460">
    <property type="entry name" value="NIR_SIR_ferr"/>
    <property type="match status" value="2"/>
</dbReference>
<keyword evidence="1" id="KW-0004">4Fe-4S</keyword>
<dbReference type="SUPFAM" id="SSF56014">
    <property type="entry name" value="Nitrite and sulphite reductase 4Fe-4S domain-like"/>
    <property type="match status" value="2"/>
</dbReference>
<keyword evidence="2" id="KW-0349">Heme</keyword>
<organism evidence="9 10">
    <name type="scientific">Cupriavidus laharis</name>
    <dbReference type="NCBI Taxonomy" id="151654"/>
    <lineage>
        <taxon>Bacteria</taxon>
        <taxon>Pseudomonadati</taxon>
        <taxon>Pseudomonadota</taxon>
        <taxon>Betaproteobacteria</taxon>
        <taxon>Burkholderiales</taxon>
        <taxon>Burkholderiaceae</taxon>
        <taxon>Cupriavidus</taxon>
    </lineage>
</organism>
<dbReference type="Proteomes" id="UP000727654">
    <property type="component" value="Unassembled WGS sequence"/>
</dbReference>
<evidence type="ECO:0000256" key="1">
    <source>
        <dbReference type="ARBA" id="ARBA00022485"/>
    </source>
</evidence>
<evidence type="ECO:0000256" key="5">
    <source>
        <dbReference type="ARBA" id="ARBA00023004"/>
    </source>
</evidence>
<dbReference type="PANTHER" id="PTHR32439">
    <property type="entry name" value="FERREDOXIN--NITRITE REDUCTASE, CHLOROPLASTIC"/>
    <property type="match status" value="1"/>
</dbReference>
<evidence type="ECO:0000256" key="6">
    <source>
        <dbReference type="ARBA" id="ARBA00023014"/>
    </source>
</evidence>
<sequence length="568" mass="63454">MYLYDSTDQQLVDERVAQFTDQTARFLNGQLTEDEFRVLRLQNGLYIQRHAPMLRVAIPYGMLVSRQLRKLAEISRRWDRGYGHFSTRQNMQFNWPRLEDAPAILAELATVQMHAIQTSGNCIRNTTTDHFAGIAPDEVVNPLVWCEIIRQWSMLHPEFAFLPRKFKIAVSGASTDRAAVGVHDIGLQAVERDGETGFHVWVGGGMGRTPMVGKVIGEFVHWSDLLTYLQAILRVYNLHGRRDNKYKARIKILVKDLTPEVFAQQVDEHWQLIRGGPDTVDAGFVRAIATRFTTPDYDSAAAHDDDPNPSLAAADPRYARWLRSNVHAHRVPGYAAVTVSLKATGTPPGDITADQMEAVADLADRYGSGELRVSHEQNLIIADVRRVRLHELWHQLQTWNLATPNIGLLTNIIACPGGDFCSLANAVSIPLAEAIQQRFDDLDYLYEIGELDLNISGCINSCGHHHVGHIGILGVDKAGEAWYQVTIGGRQGGPSGAAIGRIIGPSFARDEIPDVIEQLIKSYLAMRDSEAERFIDVVERVGFEPFKAAVYQNPTIVRRRQQVDAARA</sequence>
<keyword evidence="5" id="KW-0408">Iron</keyword>
<keyword evidence="10" id="KW-1185">Reference proteome</keyword>
<keyword evidence="4 9" id="KW-0560">Oxidoreductase</keyword>
<dbReference type="PANTHER" id="PTHR32439:SF9">
    <property type="entry name" value="BLR3264 PROTEIN"/>
    <property type="match status" value="1"/>
</dbReference>
<dbReference type="InterPro" id="IPR051329">
    <property type="entry name" value="NIR_SIR_4Fe-4S"/>
</dbReference>
<keyword evidence="6" id="KW-0411">Iron-sulfur</keyword>
<dbReference type="Gene3D" id="3.30.413.10">
    <property type="entry name" value="Sulfite Reductase Hemoprotein, domain 1"/>
    <property type="match status" value="2"/>
</dbReference>
<evidence type="ECO:0000256" key="2">
    <source>
        <dbReference type="ARBA" id="ARBA00022617"/>
    </source>
</evidence>
<evidence type="ECO:0000256" key="4">
    <source>
        <dbReference type="ARBA" id="ARBA00023002"/>
    </source>
</evidence>
<name>A0ABM8WT61_9BURK</name>
<dbReference type="Pfam" id="PF01077">
    <property type="entry name" value="NIR_SIR"/>
    <property type="match status" value="2"/>
</dbReference>
<dbReference type="InterPro" id="IPR045854">
    <property type="entry name" value="NO2/SO3_Rdtase_4Fe4S_sf"/>
</dbReference>
<dbReference type="RefSeq" id="WP_224079358.1">
    <property type="nucleotide sequence ID" value="NZ_CAJZAI010000003.1"/>
</dbReference>